<feature type="transmembrane region" description="Helical" evidence="1">
    <location>
        <begin position="350"/>
        <end position="367"/>
    </location>
</feature>
<feature type="transmembrane region" description="Helical" evidence="1">
    <location>
        <begin position="323"/>
        <end position="343"/>
    </location>
</feature>
<dbReference type="Pfam" id="PF09586">
    <property type="entry name" value="YfhO"/>
    <property type="match status" value="2"/>
</dbReference>
<reference evidence="2 3" key="1">
    <citation type="journal article" date="2015" name="Nature">
        <title>rRNA introns, odd ribosomes, and small enigmatic genomes across a large radiation of phyla.</title>
        <authorList>
            <person name="Brown C.T."/>
            <person name="Hug L.A."/>
            <person name="Thomas B.C."/>
            <person name="Sharon I."/>
            <person name="Castelle C.J."/>
            <person name="Singh A."/>
            <person name="Wilkins M.J."/>
            <person name="Williams K.H."/>
            <person name="Banfield J.F."/>
        </authorList>
    </citation>
    <scope>NUCLEOTIDE SEQUENCE [LARGE SCALE GENOMIC DNA]</scope>
</reference>
<protein>
    <recommendedName>
        <fullName evidence="4">Bacterial membrane protein YfhO</fullName>
    </recommendedName>
</protein>
<keyword evidence="1" id="KW-0472">Membrane</keyword>
<dbReference type="Proteomes" id="UP000034601">
    <property type="component" value="Unassembled WGS sequence"/>
</dbReference>
<keyword evidence="1" id="KW-1133">Transmembrane helix</keyword>
<gene>
    <name evidence="2" type="ORF">UU29_C0008G0136</name>
</gene>
<keyword evidence="1" id="KW-0812">Transmembrane</keyword>
<feature type="transmembrane region" description="Helical" evidence="1">
    <location>
        <begin position="209"/>
        <end position="228"/>
    </location>
</feature>
<feature type="transmembrane region" description="Helical" evidence="1">
    <location>
        <begin position="234"/>
        <end position="263"/>
    </location>
</feature>
<dbReference type="PANTHER" id="PTHR38454:SF1">
    <property type="entry name" value="INTEGRAL MEMBRANE PROTEIN"/>
    <property type="match status" value="1"/>
</dbReference>
<sequence>MFNIISTIGRSIGQLLSKFYPQLILLLLPIIFFYPVFLGYVLFPGAAFINEFYPGKDLPQDNSAIAWSTEKFYGSDPMTAHYPWKLIGIEMMKKGEWPLWNPYSFAGSPLLANNQSALLDPLNVFYLMFDFVTAWNINIILQVVLTGLFCYYLLRDYKLTKFSALWGGMIYAWNGYLANYLHIQVIGHVLIWLPLSILLLRKINREKKLVYFWLLVFSITSIFLSGYLQTTAYALVIIFIFCLICCRTRFFTMVLAFIVSLGLSSVQILPTLEFINKSQRSAAFFYDTFSFLAQPGQLIRFLMPRFFGHPNSENWWGGMLQRDHSYIGVLGIIFALVGIYFVLKNKEFKFWLFLLIFFIIFTVESPLTKFIYDLPIPLLNSVTPSRSLGMVVFPLSILSALGIEKFILAKHKVGKITLIALISLLIIALISALCALFNFPTAQNIQQIIKQSFFYLMVLCLLFSSLVVIYFKKILPTFLILGLLFSLQTTDLLKENKFFTRLFTSSQQLYPQTELTDFLIKHSESRFLSLDLWLLIPNSFLPYHLYTITSYDALHLQNSAQFVEAIFKNIPQTYLLDPRSIRFSNLNTNLASMLNIRFFLSLSPLAKTDFNFIGKIGSAFIYENPGVLPYGFLVDNFQITDEKQQLSAMFDPTTDFSKSVFLYEKPLVSISPDNKGSVNLLQRGYRSVEWSVFTPEPQILFIAETYDDGWQAYIDGEKTKVYQANGVFQAVAVPSGKHTVKLFYNPGSFQIGLFISGTTLLLLFLVIALRPDFFQKNHTHR</sequence>
<feature type="transmembrane region" description="Helical" evidence="1">
    <location>
        <begin position="751"/>
        <end position="769"/>
    </location>
</feature>
<evidence type="ECO:0000313" key="2">
    <source>
        <dbReference type="EMBL" id="KKR83027.1"/>
    </source>
</evidence>
<proteinExistence type="predicted"/>
<accession>A0A0G0X5V6</accession>
<feature type="transmembrane region" description="Helical" evidence="1">
    <location>
        <begin position="20"/>
        <end position="43"/>
    </location>
</feature>
<evidence type="ECO:0000313" key="3">
    <source>
        <dbReference type="Proteomes" id="UP000034601"/>
    </source>
</evidence>
<dbReference type="PANTHER" id="PTHR38454">
    <property type="entry name" value="INTEGRAL MEMBRANE PROTEIN-RELATED"/>
    <property type="match status" value="1"/>
</dbReference>
<comment type="caution">
    <text evidence="2">The sequence shown here is derived from an EMBL/GenBank/DDBJ whole genome shotgun (WGS) entry which is preliminary data.</text>
</comment>
<name>A0A0G0X5V6_9BACT</name>
<evidence type="ECO:0000256" key="1">
    <source>
        <dbReference type="SAM" id="Phobius"/>
    </source>
</evidence>
<organism evidence="2 3">
    <name type="scientific">Candidatus Daviesbacteria bacterium GW2011_GWA2_40_9</name>
    <dbReference type="NCBI Taxonomy" id="1618424"/>
    <lineage>
        <taxon>Bacteria</taxon>
        <taxon>Candidatus Daviesiibacteriota</taxon>
    </lineage>
</organism>
<feature type="transmembrane region" description="Helical" evidence="1">
    <location>
        <begin position="416"/>
        <end position="440"/>
    </location>
</feature>
<feature type="transmembrane region" description="Helical" evidence="1">
    <location>
        <begin position="452"/>
        <end position="471"/>
    </location>
</feature>
<feature type="transmembrane region" description="Helical" evidence="1">
    <location>
        <begin position="182"/>
        <end position="200"/>
    </location>
</feature>
<feature type="transmembrane region" description="Helical" evidence="1">
    <location>
        <begin position="124"/>
        <end position="152"/>
    </location>
</feature>
<dbReference type="AlphaFoldDB" id="A0A0G0X5V6"/>
<evidence type="ECO:0008006" key="4">
    <source>
        <dbReference type="Google" id="ProtNLM"/>
    </source>
</evidence>
<dbReference type="InterPro" id="IPR018580">
    <property type="entry name" value="Uncharacterised_YfhO"/>
</dbReference>
<dbReference type="EMBL" id="LCAB01000008">
    <property type="protein sequence ID" value="KKR83027.1"/>
    <property type="molecule type" value="Genomic_DNA"/>
</dbReference>